<evidence type="ECO:0000256" key="5">
    <source>
        <dbReference type="PROSITE-ProRule" id="PRU00042"/>
    </source>
</evidence>
<keyword evidence="1" id="KW-0479">Metal-binding</keyword>
<dbReference type="SUPFAM" id="SSF57667">
    <property type="entry name" value="beta-beta-alpha zinc fingers"/>
    <property type="match status" value="4"/>
</dbReference>
<keyword evidence="3 5" id="KW-0863">Zinc-finger</keyword>
<dbReference type="InterPro" id="IPR036236">
    <property type="entry name" value="Znf_C2H2_sf"/>
</dbReference>
<dbReference type="GO" id="GO:0008270">
    <property type="term" value="F:zinc ion binding"/>
    <property type="evidence" value="ECO:0007669"/>
    <property type="project" value="UniProtKB-KW"/>
</dbReference>
<dbReference type="PANTHER" id="PTHR24379:SF121">
    <property type="entry name" value="C2H2-TYPE DOMAIN-CONTAINING PROTEIN"/>
    <property type="match status" value="1"/>
</dbReference>
<evidence type="ECO:0000256" key="1">
    <source>
        <dbReference type="ARBA" id="ARBA00022723"/>
    </source>
</evidence>
<dbReference type="SMART" id="SM00355">
    <property type="entry name" value="ZnF_C2H2"/>
    <property type="match status" value="11"/>
</dbReference>
<evidence type="ECO:0000256" key="4">
    <source>
        <dbReference type="ARBA" id="ARBA00022833"/>
    </source>
</evidence>
<evidence type="ECO:0000313" key="8">
    <source>
        <dbReference type="Proteomes" id="UP001497472"/>
    </source>
</evidence>
<name>A0AAV1JEJ7_9NEOP</name>
<protein>
    <recommendedName>
        <fullName evidence="6">C2H2-type domain-containing protein</fullName>
    </recommendedName>
</protein>
<dbReference type="PROSITE" id="PS00028">
    <property type="entry name" value="ZINC_FINGER_C2H2_1"/>
    <property type="match status" value="8"/>
</dbReference>
<gene>
    <name evidence="7" type="ORF">LNINA_LOCUS7333</name>
</gene>
<comment type="caution">
    <text evidence="7">The sequence shown here is derived from an EMBL/GenBank/DDBJ whole genome shotgun (WGS) entry which is preliminary data.</text>
</comment>
<feature type="domain" description="C2H2-type" evidence="6">
    <location>
        <begin position="479"/>
        <end position="506"/>
    </location>
</feature>
<dbReference type="AlphaFoldDB" id="A0AAV1JEJ7"/>
<feature type="domain" description="C2H2-type" evidence="6">
    <location>
        <begin position="451"/>
        <end position="478"/>
    </location>
</feature>
<evidence type="ECO:0000313" key="7">
    <source>
        <dbReference type="EMBL" id="CAK1547895.1"/>
    </source>
</evidence>
<sequence>MPFCCICLTTNVRMHDLNKSYLFELYEKLVSYNVASAPLYCCYICNSLLKKCYHFMMQAIKANNALSIFESSDMLIRECNGNIFKLVISKLDDVVIDGIKDILIEDGNDNNQKEIKLEDAEVEGDHDLAQDNLDDVLIKSDSEDDVPLSELQADIDIVKNEKDYKVYKKVNAREIILTKEEQLNEMQERAKSINYLNSPYKCSLCYRGFIDPLAFGKHREKHDESSGPHKCDMCHLRYASKRQMNTHCKAAHARRFECHTCKQITHTRNQAKQHEEWHKGRTYTCNLCGKSFRKPSSYFTHLRKSHVNKHSCSSCGESFVSEHGLRMHTTKTHRVLTGDEKDEPISDSFCKECDMQFKTLDAWKRHVLTTHYHFDSKSSTCPVCNEDVSLEARQAHIRSHTNIQQKNHDYEKTPALTSLNCAHCNASFFSVHKLSAHMRRVHLGMKYDKNIVCEVCGKHCTSLATLKYHQRRHNGERPFPCNTCGARFTSKENLRIHSRTHSGERPYTCPICGKKFTQKPALNRHYRVN</sequence>
<keyword evidence="8" id="KW-1185">Reference proteome</keyword>
<organism evidence="7 8">
    <name type="scientific">Leptosia nina</name>
    <dbReference type="NCBI Taxonomy" id="320188"/>
    <lineage>
        <taxon>Eukaryota</taxon>
        <taxon>Metazoa</taxon>
        <taxon>Ecdysozoa</taxon>
        <taxon>Arthropoda</taxon>
        <taxon>Hexapoda</taxon>
        <taxon>Insecta</taxon>
        <taxon>Pterygota</taxon>
        <taxon>Neoptera</taxon>
        <taxon>Endopterygota</taxon>
        <taxon>Lepidoptera</taxon>
        <taxon>Glossata</taxon>
        <taxon>Ditrysia</taxon>
        <taxon>Papilionoidea</taxon>
        <taxon>Pieridae</taxon>
        <taxon>Pierinae</taxon>
        <taxon>Leptosia</taxon>
    </lineage>
</organism>
<keyword evidence="4" id="KW-0862">Zinc</keyword>
<dbReference type="FunFam" id="3.30.160.60:FF:002343">
    <property type="entry name" value="Zinc finger protein 33A"/>
    <property type="match status" value="1"/>
</dbReference>
<evidence type="ECO:0000256" key="2">
    <source>
        <dbReference type="ARBA" id="ARBA00022737"/>
    </source>
</evidence>
<dbReference type="FunFam" id="3.30.160.60:FF:001325">
    <property type="entry name" value="zinc finger protein 200"/>
    <property type="match status" value="1"/>
</dbReference>
<feature type="domain" description="C2H2-type" evidence="6">
    <location>
        <begin position="310"/>
        <end position="333"/>
    </location>
</feature>
<keyword evidence="2" id="KW-0677">Repeat</keyword>
<dbReference type="PANTHER" id="PTHR24379">
    <property type="entry name" value="KRAB AND ZINC FINGER DOMAIN-CONTAINING"/>
    <property type="match status" value="1"/>
</dbReference>
<feature type="domain" description="C2H2-type" evidence="6">
    <location>
        <begin position="507"/>
        <end position="529"/>
    </location>
</feature>
<dbReference type="Pfam" id="PF13912">
    <property type="entry name" value="zf-C2H2_6"/>
    <property type="match status" value="2"/>
</dbReference>
<evidence type="ECO:0000259" key="6">
    <source>
        <dbReference type="PROSITE" id="PS50157"/>
    </source>
</evidence>
<reference evidence="7 8" key="1">
    <citation type="submission" date="2023-11" db="EMBL/GenBank/DDBJ databases">
        <authorList>
            <person name="Okamura Y."/>
        </authorList>
    </citation>
    <scope>NUCLEOTIDE SEQUENCE [LARGE SCALE GENOMIC DNA]</scope>
</reference>
<dbReference type="Pfam" id="PF00096">
    <property type="entry name" value="zf-C2H2"/>
    <property type="match status" value="4"/>
</dbReference>
<dbReference type="Proteomes" id="UP001497472">
    <property type="component" value="Unassembled WGS sequence"/>
</dbReference>
<proteinExistence type="predicted"/>
<feature type="domain" description="C2H2-type" evidence="6">
    <location>
        <begin position="419"/>
        <end position="447"/>
    </location>
</feature>
<accession>A0AAV1JEJ7</accession>
<dbReference type="EMBL" id="CAVLEF010000010">
    <property type="protein sequence ID" value="CAK1547895.1"/>
    <property type="molecule type" value="Genomic_DNA"/>
</dbReference>
<dbReference type="Gene3D" id="3.30.160.60">
    <property type="entry name" value="Classic Zinc Finger"/>
    <property type="match status" value="7"/>
</dbReference>
<dbReference type="PROSITE" id="PS50157">
    <property type="entry name" value="ZINC_FINGER_C2H2_2"/>
    <property type="match status" value="6"/>
</dbReference>
<evidence type="ECO:0000256" key="3">
    <source>
        <dbReference type="ARBA" id="ARBA00022771"/>
    </source>
</evidence>
<feature type="domain" description="C2H2-type" evidence="6">
    <location>
        <begin position="283"/>
        <end position="311"/>
    </location>
</feature>
<dbReference type="InterPro" id="IPR013087">
    <property type="entry name" value="Znf_C2H2_type"/>
</dbReference>
<dbReference type="GO" id="GO:0006355">
    <property type="term" value="P:regulation of DNA-templated transcription"/>
    <property type="evidence" value="ECO:0007669"/>
    <property type="project" value="UniProtKB-ARBA"/>
</dbReference>